<dbReference type="GO" id="GO:0031564">
    <property type="term" value="P:transcription antitermination"/>
    <property type="evidence" value="ECO:0007669"/>
    <property type="project" value="UniProtKB-KW"/>
</dbReference>
<sequence length="291" mass="32797">MEGALLPLSSPSTSSSKLNHRFCFPSSLLNNHRYSHFPKFLPKPKINTVTSSPLSLKCSLRGSTLALDKDETSVSEITDTSSISLPKLDKTGRFCSPRAARELALSIIYASCLEGLDPVRLFEKRMNERREVGYEFNKEKLLEYNHMSFGGPPVIVETDEDANELLRNIQLESAIEEEVLAAPPKLVYSRLILRFTRKLLVAVRDRWDSHVPVINKVIPPNWQEEPAGKILELSILHLAMSEIAVLDTRHQIVINEAVDLAKRFCDGAAPRIINGCLRTFYRDLEASNNRV</sequence>
<reference evidence="8" key="1">
    <citation type="journal article" date="2018" name="Nat. Plants">
        <title>Whole-genome landscape of Medicago truncatula symbiotic genes.</title>
        <authorList>
            <person name="Pecrix Y."/>
            <person name="Staton S.E."/>
            <person name="Sallet E."/>
            <person name="Lelandais-Briere C."/>
            <person name="Moreau S."/>
            <person name="Carrere S."/>
            <person name="Blein T."/>
            <person name="Jardinaud M.F."/>
            <person name="Latrasse D."/>
            <person name="Zouine M."/>
            <person name="Zahm M."/>
            <person name="Kreplak J."/>
            <person name="Mayjonade B."/>
            <person name="Satge C."/>
            <person name="Perez M."/>
            <person name="Cauet S."/>
            <person name="Marande W."/>
            <person name="Chantry-Darmon C."/>
            <person name="Lopez-Roques C."/>
            <person name="Bouchez O."/>
            <person name="Berard A."/>
            <person name="Debelle F."/>
            <person name="Munos S."/>
            <person name="Bendahmane A."/>
            <person name="Berges H."/>
            <person name="Niebel A."/>
            <person name="Buitink J."/>
            <person name="Frugier F."/>
            <person name="Benhamed M."/>
            <person name="Crespi M."/>
            <person name="Gouzy J."/>
            <person name="Gamas P."/>
        </authorList>
    </citation>
    <scope>NUCLEOTIDE SEQUENCE [LARGE SCALE GENOMIC DNA]</scope>
    <source>
        <strain evidence="8">cv. Jemalong A17</strain>
    </source>
</reference>
<comment type="caution">
    <text evidence="7">The sequence shown here is derived from an EMBL/GenBank/DDBJ whole genome shotgun (WGS) entry which is preliminary data.</text>
</comment>
<dbReference type="GO" id="GO:0006353">
    <property type="term" value="P:DNA-templated transcription termination"/>
    <property type="evidence" value="ECO:0007669"/>
    <property type="project" value="InterPro"/>
</dbReference>
<keyword evidence="4" id="KW-0805">Transcription regulation</keyword>
<evidence type="ECO:0000256" key="5">
    <source>
        <dbReference type="ARBA" id="ARBA00023163"/>
    </source>
</evidence>
<evidence type="ECO:0000259" key="6">
    <source>
        <dbReference type="Pfam" id="PF01029"/>
    </source>
</evidence>
<dbReference type="PANTHER" id="PTHR11078:SF3">
    <property type="entry name" value="ANTITERMINATION NUSB DOMAIN-CONTAINING PROTEIN"/>
    <property type="match status" value="1"/>
</dbReference>
<dbReference type="InterPro" id="IPR006027">
    <property type="entry name" value="NusB_RsmB_TIM44"/>
</dbReference>
<evidence type="ECO:0000313" key="7">
    <source>
        <dbReference type="EMBL" id="RHN62061.1"/>
    </source>
</evidence>
<evidence type="ECO:0000256" key="2">
    <source>
        <dbReference type="ARBA" id="ARBA00022814"/>
    </source>
</evidence>
<evidence type="ECO:0000256" key="3">
    <source>
        <dbReference type="ARBA" id="ARBA00022884"/>
    </source>
</evidence>
<gene>
    <name evidence="7" type="ORF">MtrunA17_Chr4g0043331</name>
</gene>
<dbReference type="InterPro" id="IPR011605">
    <property type="entry name" value="NusB_fam"/>
</dbReference>
<keyword evidence="5" id="KW-0804">Transcription</keyword>
<dbReference type="Gramene" id="rna24591">
    <property type="protein sequence ID" value="RHN62061.1"/>
    <property type="gene ID" value="gene24591"/>
</dbReference>
<dbReference type="Pfam" id="PF01029">
    <property type="entry name" value="NusB"/>
    <property type="match status" value="1"/>
</dbReference>
<dbReference type="Proteomes" id="UP000265566">
    <property type="component" value="Chromosome 4"/>
</dbReference>
<organism evidence="7 8">
    <name type="scientific">Medicago truncatula</name>
    <name type="common">Barrel medic</name>
    <name type="synonym">Medicago tribuloides</name>
    <dbReference type="NCBI Taxonomy" id="3880"/>
    <lineage>
        <taxon>Eukaryota</taxon>
        <taxon>Viridiplantae</taxon>
        <taxon>Streptophyta</taxon>
        <taxon>Embryophyta</taxon>
        <taxon>Tracheophyta</taxon>
        <taxon>Spermatophyta</taxon>
        <taxon>Magnoliopsida</taxon>
        <taxon>eudicotyledons</taxon>
        <taxon>Gunneridae</taxon>
        <taxon>Pentapetalae</taxon>
        <taxon>rosids</taxon>
        <taxon>fabids</taxon>
        <taxon>Fabales</taxon>
        <taxon>Fabaceae</taxon>
        <taxon>Papilionoideae</taxon>
        <taxon>50 kb inversion clade</taxon>
        <taxon>NPAAA clade</taxon>
        <taxon>Hologalegina</taxon>
        <taxon>IRL clade</taxon>
        <taxon>Trifolieae</taxon>
        <taxon>Medicago</taxon>
    </lineage>
</organism>
<dbReference type="EMBL" id="PSQE01000004">
    <property type="protein sequence ID" value="RHN62061.1"/>
    <property type="molecule type" value="Genomic_DNA"/>
</dbReference>
<evidence type="ECO:0000256" key="4">
    <source>
        <dbReference type="ARBA" id="ARBA00023015"/>
    </source>
</evidence>
<dbReference type="GO" id="GO:0003729">
    <property type="term" value="F:mRNA binding"/>
    <property type="evidence" value="ECO:0007669"/>
    <property type="project" value="EnsemblPlants"/>
</dbReference>
<accession>A0A396IBA2</accession>
<evidence type="ECO:0000256" key="1">
    <source>
        <dbReference type="ARBA" id="ARBA00005952"/>
    </source>
</evidence>
<dbReference type="AlphaFoldDB" id="A0A396IBA2"/>
<evidence type="ECO:0000313" key="8">
    <source>
        <dbReference type="Proteomes" id="UP000265566"/>
    </source>
</evidence>
<keyword evidence="3" id="KW-0694">RNA-binding</keyword>
<dbReference type="Gene3D" id="1.10.940.10">
    <property type="entry name" value="NusB-like"/>
    <property type="match status" value="1"/>
</dbReference>
<keyword evidence="2" id="KW-0889">Transcription antitermination</keyword>
<proteinExistence type="inferred from homology"/>
<dbReference type="PANTHER" id="PTHR11078">
    <property type="entry name" value="N UTILIZATION SUBSTANCE PROTEIN B-RELATED"/>
    <property type="match status" value="1"/>
</dbReference>
<feature type="domain" description="NusB/RsmB/TIM44" evidence="6">
    <location>
        <begin position="221"/>
        <end position="282"/>
    </location>
</feature>
<name>A0A396IBA2_MEDTR</name>
<comment type="similarity">
    <text evidence="1">Belongs to the NusB family.</text>
</comment>
<dbReference type="OrthoDB" id="1897242at2759"/>
<protein>
    <submittedName>
        <fullName evidence="7">Putative NusB antitermination factor</fullName>
    </submittedName>
</protein>
<dbReference type="SUPFAM" id="SSF48013">
    <property type="entry name" value="NusB-like"/>
    <property type="match status" value="1"/>
</dbReference>
<dbReference type="InterPro" id="IPR035926">
    <property type="entry name" value="NusB-like_sf"/>
</dbReference>